<dbReference type="SUPFAM" id="SSF55811">
    <property type="entry name" value="Nudix"/>
    <property type="match status" value="1"/>
</dbReference>
<dbReference type="Gene3D" id="3.90.79.10">
    <property type="entry name" value="Nucleoside Triphosphate Pyrophosphohydrolase"/>
    <property type="match status" value="1"/>
</dbReference>
<dbReference type="GO" id="GO:0016787">
    <property type="term" value="F:hydrolase activity"/>
    <property type="evidence" value="ECO:0007669"/>
    <property type="project" value="UniProtKB-KW"/>
</dbReference>
<comment type="caution">
    <text evidence="4">The sequence shown here is derived from an EMBL/GenBank/DDBJ whole genome shotgun (WGS) entry which is preliminary data.</text>
</comment>
<evidence type="ECO:0000313" key="4">
    <source>
        <dbReference type="EMBL" id="MBD8507399.1"/>
    </source>
</evidence>
<dbReference type="Pfam" id="PF00293">
    <property type="entry name" value="NUDIX"/>
    <property type="match status" value="1"/>
</dbReference>
<dbReference type="AlphaFoldDB" id="A0A927JDL3"/>
<keyword evidence="5" id="KW-1185">Reference proteome</keyword>
<name>A0A927JDL3_9ACTN</name>
<organism evidence="4 5">
    <name type="scientific">Lolliginicoccus lacisalsi</name>
    <dbReference type="NCBI Taxonomy" id="2742202"/>
    <lineage>
        <taxon>Bacteria</taxon>
        <taxon>Bacillati</taxon>
        <taxon>Actinomycetota</taxon>
        <taxon>Actinomycetes</taxon>
        <taxon>Mycobacteriales</taxon>
        <taxon>Hoyosellaceae</taxon>
        <taxon>Lolliginicoccus</taxon>
    </lineage>
</organism>
<comment type="cofactor">
    <cofactor evidence="1">
        <name>Mg(2+)</name>
        <dbReference type="ChEBI" id="CHEBI:18420"/>
    </cofactor>
</comment>
<keyword evidence="2" id="KW-0378">Hydrolase</keyword>
<dbReference type="PROSITE" id="PS00893">
    <property type="entry name" value="NUDIX_BOX"/>
    <property type="match status" value="1"/>
</dbReference>
<gene>
    <name evidence="4" type="ORF">HT102_12995</name>
</gene>
<accession>A0A927JDL3</accession>
<dbReference type="PANTHER" id="PTHR43046:SF2">
    <property type="entry name" value="8-OXO-DGTP DIPHOSPHATASE-RELATED"/>
    <property type="match status" value="1"/>
</dbReference>
<feature type="domain" description="Nudix hydrolase" evidence="3">
    <location>
        <begin position="19"/>
        <end position="151"/>
    </location>
</feature>
<dbReference type="CDD" id="cd18877">
    <property type="entry name" value="NUDIX_Hydrolase"/>
    <property type="match status" value="1"/>
</dbReference>
<dbReference type="PROSITE" id="PS51462">
    <property type="entry name" value="NUDIX"/>
    <property type="match status" value="1"/>
</dbReference>
<protein>
    <submittedName>
        <fullName evidence="4">NUDIX domain-containing protein</fullName>
    </submittedName>
</protein>
<dbReference type="InterPro" id="IPR000086">
    <property type="entry name" value="NUDIX_hydrolase_dom"/>
</dbReference>
<evidence type="ECO:0000313" key="5">
    <source>
        <dbReference type="Proteomes" id="UP000642993"/>
    </source>
</evidence>
<dbReference type="Proteomes" id="UP000642993">
    <property type="component" value="Unassembled WGS sequence"/>
</dbReference>
<evidence type="ECO:0000259" key="3">
    <source>
        <dbReference type="PROSITE" id="PS51462"/>
    </source>
</evidence>
<evidence type="ECO:0000256" key="1">
    <source>
        <dbReference type="ARBA" id="ARBA00001946"/>
    </source>
</evidence>
<dbReference type="InterPro" id="IPR020084">
    <property type="entry name" value="NUDIX_hydrolase_CS"/>
</dbReference>
<dbReference type="InterPro" id="IPR015797">
    <property type="entry name" value="NUDIX_hydrolase-like_dom_sf"/>
</dbReference>
<dbReference type="RefSeq" id="WP_192039867.1">
    <property type="nucleotide sequence ID" value="NZ_JACYWE010000008.1"/>
</dbReference>
<dbReference type="PANTHER" id="PTHR43046">
    <property type="entry name" value="GDP-MANNOSE MANNOSYL HYDROLASE"/>
    <property type="match status" value="1"/>
</dbReference>
<evidence type="ECO:0000256" key="2">
    <source>
        <dbReference type="ARBA" id="ARBA00022801"/>
    </source>
</evidence>
<sequence length="283" mass="31101">MRGDGDGWVVGARGARRWGKHGAAGLLLRCPDEQGEPTVLLQHRAHWCHHGDTWGLPGGARDSHETPIRAALREAREETGIPAHEVRVRESRATPFEDTGWEYTTVVADIATRPGTTPNAEGIELRWVPEHEVAGYPLHPGLAAAWPVLQLEQVRVIVDTANVVGSRANGWWRDRAAATRALAEEIAESLPITCPLPEDRYGWINHIEMVLEGRARVTGEESTQPAGITFHQAPGSGDDHIVELARQEDVPRTVVITADRGLKERLPRAAAAWGPKRLLGWLP</sequence>
<reference evidence="4" key="1">
    <citation type="submission" date="2020-09" db="EMBL/GenBank/DDBJ databases">
        <title>Hoyosella lacisalsi sp. nov., a halotolerant actinobacterium isolated from soil of Lake Gudzhirganskoe.</title>
        <authorList>
            <person name="Yang Q."/>
            <person name="Guo P.Y."/>
            <person name="Liu S.W."/>
            <person name="Li F.N."/>
            <person name="Sun C.H."/>
        </authorList>
    </citation>
    <scope>NUCLEOTIDE SEQUENCE</scope>
    <source>
        <strain evidence="4">G463</strain>
    </source>
</reference>
<proteinExistence type="predicted"/>
<dbReference type="EMBL" id="JACYWE010000008">
    <property type="protein sequence ID" value="MBD8507399.1"/>
    <property type="molecule type" value="Genomic_DNA"/>
</dbReference>